<dbReference type="AlphaFoldDB" id="A0A1I2LXZ4"/>
<reference evidence="2 3" key="1">
    <citation type="submission" date="2016-10" db="EMBL/GenBank/DDBJ databases">
        <authorList>
            <person name="de Groot N.N."/>
        </authorList>
    </citation>
    <scope>NUCLEOTIDE SEQUENCE [LARGE SCALE GENOMIC DNA]</scope>
    <source>
        <strain evidence="2 3">DSM 43019</strain>
    </source>
</reference>
<evidence type="ECO:0000259" key="1">
    <source>
        <dbReference type="Pfam" id="PF13569"/>
    </source>
</evidence>
<feature type="domain" description="DUF4132" evidence="1">
    <location>
        <begin position="836"/>
        <end position="1014"/>
    </location>
</feature>
<organism evidence="2 3">
    <name type="scientific">Actinoplanes philippinensis</name>
    <dbReference type="NCBI Taxonomy" id="35752"/>
    <lineage>
        <taxon>Bacteria</taxon>
        <taxon>Bacillati</taxon>
        <taxon>Actinomycetota</taxon>
        <taxon>Actinomycetes</taxon>
        <taxon>Micromonosporales</taxon>
        <taxon>Micromonosporaceae</taxon>
        <taxon>Actinoplanes</taxon>
    </lineage>
</organism>
<proteinExistence type="predicted"/>
<protein>
    <recommendedName>
        <fullName evidence="1">DUF4132 domain-containing protein</fullName>
    </recommendedName>
</protein>
<gene>
    <name evidence="2" type="ORF">SAMN05421541_1257</name>
</gene>
<dbReference type="Proteomes" id="UP000199645">
    <property type="component" value="Unassembled WGS sequence"/>
</dbReference>
<accession>A0A1I2LXZ4</accession>
<keyword evidence="3" id="KW-1185">Reference proteome</keyword>
<dbReference type="STRING" id="35752.SAMN05421541_1257"/>
<dbReference type="OrthoDB" id="4554725at2"/>
<sequence>MTEAVGSGAFVVPSAWKRFVLPRRGAAPSAPRPRAADVRAVEELLTAFDGDVRSALRHRLIAGDLAEAGHGWLEGGPAATPLGAAVVARGVGGALPWLRRDELTAFADFWRARHGLAFAAAATVELAGFHLGSSPSEAAITRSVPDADANGFGTRVAIRMAYHLRRAVVAAAPEEYAAVVAALGRSRGPSLSQQALVSVIAPDESAWADEICATVSALGGRESLKGLLLTVVSAEPLASALAGQLSPWAALSESERIHTFTATLGPAAAPSLATWLDSPSLDAQDRRKLLALLAAVGGDTAFTALVERAGHPGVPAALAEAAGRDPARALRLFAETPGADRLLHRHLANHRPLAAEVRPVLSEAAAVRFDAAHAVLLAADAGAAAPEDLPPILVSPPWLAPAPRKPLVVTGLTSDVPVTVEWAPGERAAWAAGTWAARHGGAHDWAAVARRLGTSASNGWDEIDLFVRGPDEVTLPLVAAWRPTHHYDAAEWGAEVLARYGAAAVPPLVDVARRAPTAAAHLLAPVAGPEVALLMAGWLARVRSVRPVALTWLTRHPAVAARVLVPVAVGRIGQARSDAEGALRAMARAGHAAAVRAAAAGSGPETSAAVEEILAVDPLDLLPSPMPPLPDWANPAVMPPVRLTGDRGRLPVESVRHVLTILAISRMDSPYPGLALVTAACEPTDLAELGWALFTEWREAGHPAKQNWALDALGLLGDDETVRRLAPVIRAWPGEGGHTRAVAGLDVLATIGTDVALMYLHGIAQKVKFRALKERAGEKIAELAAELGLTTDELADRLVPDLGLDSAGNLVLDYGRRTFTVGFDEQLRPFVADAGGKRLKALPKPGAQDDPVLAPEAFQRFTALKKDVRAIATDQVRRLEQAMVTQRRWTGSDFRRLLAGHPLLRHLVRRLVWVRFDATGRPGAGLRLAEDGSLADVTDETVTLGDGDQVGIAHPLHLGDDLAAWAEVFADYEILQPFPQLGRGVEPLTPERAAALIGRTAPTTALLGLERRGWRRGSPQDGGVQGWFERDLPGDRQLVLAIDPGIAVGAIDVLGDQTVEAIFVAAAGAHHWFRPDQDDRLRELDPITAAEALRDLTEVLA</sequence>
<dbReference type="EMBL" id="FONV01000025">
    <property type="protein sequence ID" value="SFF84044.1"/>
    <property type="molecule type" value="Genomic_DNA"/>
</dbReference>
<name>A0A1I2LXZ4_9ACTN</name>
<evidence type="ECO:0000313" key="2">
    <source>
        <dbReference type="EMBL" id="SFF84044.1"/>
    </source>
</evidence>
<evidence type="ECO:0000313" key="3">
    <source>
        <dbReference type="Proteomes" id="UP000199645"/>
    </source>
</evidence>
<dbReference type="InterPro" id="IPR025406">
    <property type="entry name" value="DUF4132"/>
</dbReference>
<dbReference type="Pfam" id="PF13569">
    <property type="entry name" value="DUF4132"/>
    <property type="match status" value="1"/>
</dbReference>
<dbReference type="RefSeq" id="WP_093621673.1">
    <property type="nucleotide sequence ID" value="NZ_BOMT01000103.1"/>
</dbReference>